<dbReference type="EMBL" id="GBRH01259028">
    <property type="protein sequence ID" value="JAD38867.1"/>
    <property type="molecule type" value="Transcribed_RNA"/>
</dbReference>
<dbReference type="AlphaFoldDB" id="A0A0A8ZVN7"/>
<reference evidence="1" key="1">
    <citation type="submission" date="2014-09" db="EMBL/GenBank/DDBJ databases">
        <authorList>
            <person name="Magalhaes I.L.F."/>
            <person name="Oliveira U."/>
            <person name="Santos F.R."/>
            <person name="Vidigal T.H.D.A."/>
            <person name="Brescovit A.D."/>
            <person name="Santos A.J."/>
        </authorList>
    </citation>
    <scope>NUCLEOTIDE SEQUENCE</scope>
    <source>
        <tissue evidence="1">Shoot tissue taken approximately 20 cm above the soil surface</tissue>
    </source>
</reference>
<sequence length="59" mass="6495">MHCPNLTSCTIFCTSIVRGILTRDLPSRITCSPSQLSLCDGIAILISFDPSYRIFCTVI</sequence>
<proteinExistence type="predicted"/>
<accession>A0A0A8ZVN7</accession>
<reference evidence="1" key="2">
    <citation type="journal article" date="2015" name="Data Brief">
        <title>Shoot transcriptome of the giant reed, Arundo donax.</title>
        <authorList>
            <person name="Barrero R.A."/>
            <person name="Guerrero F.D."/>
            <person name="Moolhuijzen P."/>
            <person name="Goolsby J.A."/>
            <person name="Tidwell J."/>
            <person name="Bellgard S.E."/>
            <person name="Bellgard M.I."/>
        </authorList>
    </citation>
    <scope>NUCLEOTIDE SEQUENCE</scope>
    <source>
        <tissue evidence="1">Shoot tissue taken approximately 20 cm above the soil surface</tissue>
    </source>
</reference>
<organism evidence="1">
    <name type="scientific">Arundo donax</name>
    <name type="common">Giant reed</name>
    <name type="synonym">Donax arundinaceus</name>
    <dbReference type="NCBI Taxonomy" id="35708"/>
    <lineage>
        <taxon>Eukaryota</taxon>
        <taxon>Viridiplantae</taxon>
        <taxon>Streptophyta</taxon>
        <taxon>Embryophyta</taxon>
        <taxon>Tracheophyta</taxon>
        <taxon>Spermatophyta</taxon>
        <taxon>Magnoliopsida</taxon>
        <taxon>Liliopsida</taxon>
        <taxon>Poales</taxon>
        <taxon>Poaceae</taxon>
        <taxon>PACMAD clade</taxon>
        <taxon>Arundinoideae</taxon>
        <taxon>Arundineae</taxon>
        <taxon>Arundo</taxon>
    </lineage>
</organism>
<protein>
    <submittedName>
        <fullName evidence="1">Uncharacterized protein</fullName>
    </submittedName>
</protein>
<evidence type="ECO:0000313" key="1">
    <source>
        <dbReference type="EMBL" id="JAD38867.1"/>
    </source>
</evidence>
<name>A0A0A8ZVN7_ARUDO</name>